<dbReference type="Proteomes" id="UP000655366">
    <property type="component" value="Unassembled WGS sequence"/>
</dbReference>
<evidence type="ECO:0000313" key="2">
    <source>
        <dbReference type="EMBL" id="MBG0737856.1"/>
    </source>
</evidence>
<organism evidence="2 3">
    <name type="scientific">Arthrobacter terrae</name>
    <dbReference type="NCBI Taxonomy" id="2935737"/>
    <lineage>
        <taxon>Bacteria</taxon>
        <taxon>Bacillati</taxon>
        <taxon>Actinomycetota</taxon>
        <taxon>Actinomycetes</taxon>
        <taxon>Micrococcales</taxon>
        <taxon>Micrococcaceae</taxon>
        <taxon>Arthrobacter</taxon>
    </lineage>
</organism>
<dbReference type="GO" id="GO:0004034">
    <property type="term" value="F:aldose 1-epimerase activity"/>
    <property type="evidence" value="ECO:0007669"/>
    <property type="project" value="TreeGrafter"/>
</dbReference>
<evidence type="ECO:0000256" key="1">
    <source>
        <dbReference type="SAM" id="MobiDB-lite"/>
    </source>
</evidence>
<evidence type="ECO:0000313" key="3">
    <source>
        <dbReference type="Proteomes" id="UP000655366"/>
    </source>
</evidence>
<dbReference type="EMBL" id="JADNYM010000001">
    <property type="protein sequence ID" value="MBG0737856.1"/>
    <property type="molecule type" value="Genomic_DNA"/>
</dbReference>
<dbReference type="RefSeq" id="WP_196394812.1">
    <property type="nucleotide sequence ID" value="NZ_JADNYM010000001.1"/>
</dbReference>
<reference evidence="2 3" key="1">
    <citation type="submission" date="2020-11" db="EMBL/GenBank/DDBJ databases">
        <title>Arthrobacter antarcticus sp. nov., isolated from Antarctic Soil.</title>
        <authorList>
            <person name="Li J."/>
        </authorList>
    </citation>
    <scope>NUCLEOTIDE SEQUENCE [LARGE SCALE GENOMIC DNA]</scope>
    <source>
        <strain evidence="2 3">Z1-20</strain>
    </source>
</reference>
<dbReference type="InterPro" id="IPR014718">
    <property type="entry name" value="GH-type_carb-bd"/>
</dbReference>
<dbReference type="Gene3D" id="2.70.98.10">
    <property type="match status" value="1"/>
</dbReference>
<dbReference type="InterPro" id="IPR011013">
    <property type="entry name" value="Gal_mutarotase_sf_dom"/>
</dbReference>
<dbReference type="CDD" id="cd09022">
    <property type="entry name" value="Aldose_epim_Ec_YihR"/>
    <property type="match status" value="1"/>
</dbReference>
<dbReference type="GO" id="GO:0030246">
    <property type="term" value="F:carbohydrate binding"/>
    <property type="evidence" value="ECO:0007669"/>
    <property type="project" value="InterPro"/>
</dbReference>
<dbReference type="PANTHER" id="PTHR10091:SF0">
    <property type="entry name" value="GALACTOSE MUTAROTASE"/>
    <property type="match status" value="1"/>
</dbReference>
<dbReference type="InterPro" id="IPR008183">
    <property type="entry name" value="Aldose_1/G6P_1-epimerase"/>
</dbReference>
<protein>
    <submittedName>
        <fullName evidence="2">Aldose 1-epimerase family protein</fullName>
    </submittedName>
</protein>
<dbReference type="AlphaFoldDB" id="A0A931CL47"/>
<feature type="region of interest" description="Disordered" evidence="1">
    <location>
        <begin position="1"/>
        <end position="20"/>
    </location>
</feature>
<dbReference type="Pfam" id="PF01263">
    <property type="entry name" value="Aldose_epim"/>
    <property type="match status" value="1"/>
</dbReference>
<sequence length="322" mass="35129">MNTQEKPNNGVAPVPVPPSGSQFEIRAGEQLVVLTEVGGALRSYTAGQRHVLDGYEVDEQCTGARGQSLIPWPNRISNGHYGWRGSSRQLDLTEPEKHGAIHGLTRWANWTQVEHHPDSASFRYVLHACPGWPFVLDCRLDYSLGEHGLTVRTSATNVGTEPCPYGTGAHPYLSVGTPDIDSAFVQAPGSIYLPVDELGIPTGSKPVDGTHYDLRSEQVVGERQIDVAYTDLHRGEDGRARVRMLAPDRAAGVELWVDEAYSYLEIFTGDTLPQPARRRTGLGVEPMTCAPNAFNSGHGLITLEPGESHTATWGINPYPDLQ</sequence>
<accession>A0A931CL47</accession>
<dbReference type="SUPFAM" id="SSF74650">
    <property type="entry name" value="Galactose mutarotase-like"/>
    <property type="match status" value="1"/>
</dbReference>
<dbReference type="PANTHER" id="PTHR10091">
    <property type="entry name" value="ALDOSE-1-EPIMERASE"/>
    <property type="match status" value="1"/>
</dbReference>
<comment type="caution">
    <text evidence="2">The sequence shown here is derived from an EMBL/GenBank/DDBJ whole genome shotgun (WGS) entry which is preliminary data.</text>
</comment>
<dbReference type="GO" id="GO:0006006">
    <property type="term" value="P:glucose metabolic process"/>
    <property type="evidence" value="ECO:0007669"/>
    <property type="project" value="TreeGrafter"/>
</dbReference>
<keyword evidence="3" id="KW-1185">Reference proteome</keyword>
<dbReference type="InterPro" id="IPR037480">
    <property type="entry name" value="YihR-like"/>
</dbReference>
<proteinExistence type="predicted"/>
<name>A0A931CL47_9MICC</name>
<gene>
    <name evidence="2" type="ORF">IV500_00165</name>
</gene>
<dbReference type="GO" id="GO:0033499">
    <property type="term" value="P:galactose catabolic process via UDP-galactose, Leloir pathway"/>
    <property type="evidence" value="ECO:0007669"/>
    <property type="project" value="TreeGrafter"/>
</dbReference>